<proteinExistence type="predicted"/>
<organism evidence="1 2">
    <name type="scientific">Otariodibacter oris</name>
    <dbReference type="NCBI Taxonomy" id="1032623"/>
    <lineage>
        <taxon>Bacteria</taxon>
        <taxon>Pseudomonadati</taxon>
        <taxon>Pseudomonadota</taxon>
        <taxon>Gammaproteobacteria</taxon>
        <taxon>Pasteurellales</taxon>
        <taxon>Pasteurellaceae</taxon>
        <taxon>Otariodibacter</taxon>
    </lineage>
</organism>
<gene>
    <name evidence="1" type="ORF">DES31_0379</name>
</gene>
<dbReference type="RefSeq" id="WP_121121430.1">
    <property type="nucleotide sequence ID" value="NZ_CP016604.1"/>
</dbReference>
<name>A0A420XIZ5_9PAST</name>
<comment type="caution">
    <text evidence="1">The sequence shown here is derived from an EMBL/GenBank/DDBJ whole genome shotgun (WGS) entry which is preliminary data.</text>
</comment>
<sequence length="209" mass="24520">MTILPLVYDNIFPLNEQFKTVKDYFEYFIFCANTYVLDQPLRESKERKEWLKHYPDISNFPKTLKYIENENSVSLSEVENELSSISLYLSKGEILFHSGQIPEGINLQIGEEFQLKNIFSATLDPYIANAHDSNDDTYWYITINSDNIRCFPVPDREDDSTEYEVIILDSPKVKITNIKKGIRNSKWDKSPPTEYQDIEKTIVYVEFTL</sequence>
<accession>A0A420XIZ5</accession>
<dbReference type="EMBL" id="RBJC01000004">
    <property type="protein sequence ID" value="RKR77060.1"/>
    <property type="molecule type" value="Genomic_DNA"/>
</dbReference>
<dbReference type="AlphaFoldDB" id="A0A420XIZ5"/>
<evidence type="ECO:0000313" key="1">
    <source>
        <dbReference type="EMBL" id="RKR77060.1"/>
    </source>
</evidence>
<reference evidence="1 2" key="1">
    <citation type="submission" date="2018-10" db="EMBL/GenBank/DDBJ databases">
        <title>Genomic Encyclopedia of Type Strains, Phase IV (KMG-IV): sequencing the most valuable type-strain genomes for metagenomic binning, comparative biology and taxonomic classification.</title>
        <authorList>
            <person name="Goeker M."/>
        </authorList>
    </citation>
    <scope>NUCLEOTIDE SEQUENCE [LARGE SCALE GENOMIC DNA]</scope>
    <source>
        <strain evidence="1 2">DSM 23800</strain>
    </source>
</reference>
<dbReference type="OrthoDB" id="9981410at2"/>
<keyword evidence="2" id="KW-1185">Reference proteome</keyword>
<protein>
    <submittedName>
        <fullName evidence="1">Uncharacterized protein</fullName>
    </submittedName>
</protein>
<evidence type="ECO:0000313" key="2">
    <source>
        <dbReference type="Proteomes" id="UP000280099"/>
    </source>
</evidence>
<dbReference type="Proteomes" id="UP000280099">
    <property type="component" value="Unassembled WGS sequence"/>
</dbReference>